<feature type="compositionally biased region" description="Basic and acidic residues" evidence="6">
    <location>
        <begin position="202"/>
        <end position="211"/>
    </location>
</feature>
<evidence type="ECO:0000313" key="8">
    <source>
        <dbReference type="EMBL" id="ENN70850.1"/>
    </source>
</evidence>
<evidence type="ECO:0000256" key="2">
    <source>
        <dbReference type="ARBA" id="ARBA00007714"/>
    </source>
</evidence>
<comment type="subcellular location">
    <subcellularLocation>
        <location evidence="1">Secreted</location>
    </subcellularLocation>
</comment>
<dbReference type="HOGENOM" id="CLU_1306007_0_0_1"/>
<evidence type="ECO:0000256" key="7">
    <source>
        <dbReference type="SAM" id="Phobius"/>
    </source>
</evidence>
<evidence type="ECO:0000256" key="1">
    <source>
        <dbReference type="ARBA" id="ARBA00004613"/>
    </source>
</evidence>
<reference evidence="8 10" key="1">
    <citation type="journal article" date="2013" name="Genome Biol.">
        <title>Draft genome of the mountain pine beetle, Dendroctonus ponderosae Hopkins, a major forest pest.</title>
        <authorList>
            <person name="Keeling C.I."/>
            <person name="Yuen M.M."/>
            <person name="Liao N.Y."/>
            <person name="Docking T.R."/>
            <person name="Chan S.K."/>
            <person name="Taylor G.A."/>
            <person name="Palmquist D.L."/>
            <person name="Jackman S.D."/>
            <person name="Nguyen A."/>
            <person name="Li M."/>
            <person name="Henderson H."/>
            <person name="Janes J.K."/>
            <person name="Zhao Y."/>
            <person name="Pandoh P."/>
            <person name="Moore R."/>
            <person name="Sperling F.A."/>
            <person name="Huber D.P."/>
            <person name="Birol I."/>
            <person name="Jones S.J."/>
            <person name="Bohlmann J."/>
        </authorList>
    </citation>
    <scope>NUCLEOTIDE SEQUENCE</scope>
</reference>
<dbReference type="EMBL" id="KB741282">
    <property type="protein sequence ID" value="ENN70850.1"/>
    <property type="molecule type" value="Genomic_DNA"/>
</dbReference>
<evidence type="ECO:0000313" key="10">
    <source>
        <dbReference type="Proteomes" id="UP000030742"/>
    </source>
</evidence>
<keyword evidence="5" id="KW-0527">Neuropeptide</keyword>
<comment type="similarity">
    <text evidence="2">Belongs to the pyrokinin family.</text>
</comment>
<feature type="region of interest" description="Disordered" evidence="6">
    <location>
        <begin position="171"/>
        <end position="211"/>
    </location>
</feature>
<keyword evidence="7" id="KW-0472">Membrane</keyword>
<feature type="transmembrane region" description="Helical" evidence="7">
    <location>
        <begin position="20"/>
        <end position="37"/>
    </location>
</feature>
<dbReference type="Proteomes" id="UP000030742">
    <property type="component" value="Unassembled WGS sequence"/>
</dbReference>
<gene>
    <name evidence="9" type="ORF">D910_05708</name>
    <name evidence="8" type="ORF">YQE_12513</name>
</gene>
<evidence type="ECO:0000256" key="3">
    <source>
        <dbReference type="ARBA" id="ARBA00022525"/>
    </source>
</evidence>
<evidence type="ECO:0000256" key="5">
    <source>
        <dbReference type="ARBA" id="ARBA00023320"/>
    </source>
</evidence>
<dbReference type="EMBL" id="KB632052">
    <property type="protein sequence ID" value="ERL88321.1"/>
    <property type="molecule type" value="Genomic_DNA"/>
</dbReference>
<dbReference type="AlphaFoldDB" id="N6TNL6"/>
<dbReference type="GO" id="GO:0007218">
    <property type="term" value="P:neuropeptide signaling pathway"/>
    <property type="evidence" value="ECO:0007669"/>
    <property type="project" value="UniProtKB-KW"/>
</dbReference>
<organism evidence="8">
    <name type="scientific">Dendroctonus ponderosae</name>
    <name type="common">Mountain pine beetle</name>
    <dbReference type="NCBI Taxonomy" id="77166"/>
    <lineage>
        <taxon>Eukaryota</taxon>
        <taxon>Metazoa</taxon>
        <taxon>Ecdysozoa</taxon>
        <taxon>Arthropoda</taxon>
        <taxon>Hexapoda</taxon>
        <taxon>Insecta</taxon>
        <taxon>Pterygota</taxon>
        <taxon>Neoptera</taxon>
        <taxon>Endopterygota</taxon>
        <taxon>Coleoptera</taxon>
        <taxon>Polyphaga</taxon>
        <taxon>Cucujiformia</taxon>
        <taxon>Curculionidae</taxon>
        <taxon>Scolytinae</taxon>
        <taxon>Dendroctonus</taxon>
    </lineage>
</organism>
<keyword evidence="4" id="KW-0027">Amidation</keyword>
<evidence type="ECO:0000256" key="4">
    <source>
        <dbReference type="ARBA" id="ARBA00022815"/>
    </source>
</evidence>
<keyword evidence="7" id="KW-1133">Transmembrane helix</keyword>
<dbReference type="GO" id="GO:0005184">
    <property type="term" value="F:neuropeptide hormone activity"/>
    <property type="evidence" value="ECO:0007669"/>
    <property type="project" value="InterPro"/>
</dbReference>
<feature type="non-terminal residue" evidence="8">
    <location>
        <position position="1"/>
    </location>
</feature>
<feature type="transmembrane region" description="Helical" evidence="7">
    <location>
        <begin position="49"/>
        <end position="75"/>
    </location>
</feature>
<feature type="region of interest" description="Disordered" evidence="6">
    <location>
        <begin position="84"/>
        <end position="113"/>
    </location>
</feature>
<dbReference type="GO" id="GO:0005576">
    <property type="term" value="C:extracellular region"/>
    <property type="evidence" value="ECO:0007669"/>
    <property type="project" value="UniProtKB-SubCell"/>
</dbReference>
<name>N6TNL6_DENPD</name>
<dbReference type="OrthoDB" id="6424205at2759"/>
<sequence>MFARKISPWTFAKSIKPQEGCFSTYMTLTGLILRLYIKRRIAGNGLQTTIAILPAMIRISVLNSFLLLIAVLYYATDSVDSFDPAGDHERKESSPMWFGPRIGRKKRNPKDNEIFINSPDQPTVNLLDMLRETPMVVLAFSEAFKQHNFVPRLGRESGESLNGYLENNADGDVDSLSSKQRHVNNFPPRLNRNTYNPYSPRLGRESDLPFK</sequence>
<dbReference type="PROSITE" id="PS00539">
    <property type="entry name" value="PYROKININ"/>
    <property type="match status" value="1"/>
</dbReference>
<evidence type="ECO:0000256" key="6">
    <source>
        <dbReference type="SAM" id="MobiDB-lite"/>
    </source>
</evidence>
<dbReference type="OMA" id="MFARKIS"/>
<accession>N6TNL6</accession>
<evidence type="ECO:0000313" key="9">
    <source>
        <dbReference type="EMBL" id="ERL88321.1"/>
    </source>
</evidence>
<protein>
    <submittedName>
        <fullName evidence="8">Uncharacterized protein</fullName>
    </submittedName>
</protein>
<keyword evidence="3" id="KW-0964">Secreted</keyword>
<keyword evidence="7" id="KW-0812">Transmembrane</keyword>
<dbReference type="InterPro" id="IPR001484">
    <property type="entry name" value="Pyrokinin_CS"/>
</dbReference>
<proteinExistence type="inferred from homology"/>